<evidence type="ECO:0000256" key="3">
    <source>
        <dbReference type="ARBA" id="ARBA00022989"/>
    </source>
</evidence>
<comment type="subcellular location">
    <subcellularLocation>
        <location evidence="1">Membrane</location>
    </subcellularLocation>
</comment>
<dbReference type="Gene3D" id="2.60.120.260">
    <property type="entry name" value="Galactose-binding domain-like"/>
    <property type="match status" value="1"/>
</dbReference>
<dbReference type="HOGENOM" id="CLU_923068_0_0_1"/>
<dbReference type="PANTHER" id="PTHR12911:SF8">
    <property type="entry name" value="KLAROID PROTEIN-RELATED"/>
    <property type="match status" value="1"/>
</dbReference>
<keyword evidence="7" id="KW-1185">Reference proteome</keyword>
<keyword evidence="2" id="KW-0812">Transmembrane</keyword>
<feature type="non-terminal residue" evidence="6">
    <location>
        <position position="1"/>
    </location>
</feature>
<dbReference type="OrthoDB" id="342281at2759"/>
<evidence type="ECO:0000313" key="7">
    <source>
        <dbReference type="Proteomes" id="UP000054248"/>
    </source>
</evidence>
<dbReference type="InterPro" id="IPR012919">
    <property type="entry name" value="SUN_dom"/>
</dbReference>
<dbReference type="GO" id="GO:0043495">
    <property type="term" value="F:protein-membrane adaptor activity"/>
    <property type="evidence" value="ECO:0007669"/>
    <property type="project" value="TreeGrafter"/>
</dbReference>
<dbReference type="GO" id="GO:0034993">
    <property type="term" value="C:meiotic nuclear membrane microtubule tethering complex"/>
    <property type="evidence" value="ECO:0007669"/>
    <property type="project" value="TreeGrafter"/>
</dbReference>
<evidence type="ECO:0000256" key="2">
    <source>
        <dbReference type="ARBA" id="ARBA00022692"/>
    </source>
</evidence>
<dbReference type="PANTHER" id="PTHR12911">
    <property type="entry name" value="SAD1/UNC-84-LIKE PROTEIN-RELATED"/>
    <property type="match status" value="1"/>
</dbReference>
<evidence type="ECO:0000259" key="5">
    <source>
        <dbReference type="PROSITE" id="PS51469"/>
    </source>
</evidence>
<organism evidence="6 7">
    <name type="scientific">Tulasnella calospora MUT 4182</name>
    <dbReference type="NCBI Taxonomy" id="1051891"/>
    <lineage>
        <taxon>Eukaryota</taxon>
        <taxon>Fungi</taxon>
        <taxon>Dikarya</taxon>
        <taxon>Basidiomycota</taxon>
        <taxon>Agaricomycotina</taxon>
        <taxon>Agaricomycetes</taxon>
        <taxon>Cantharellales</taxon>
        <taxon>Tulasnellaceae</taxon>
        <taxon>Tulasnella</taxon>
    </lineage>
</organism>
<evidence type="ECO:0000313" key="6">
    <source>
        <dbReference type="EMBL" id="KIO17931.1"/>
    </source>
</evidence>
<dbReference type="PROSITE" id="PS51469">
    <property type="entry name" value="SUN"/>
    <property type="match status" value="1"/>
</dbReference>
<name>A0A0C3Q418_9AGAM</name>
<keyword evidence="4" id="KW-0472">Membrane</keyword>
<protein>
    <recommendedName>
        <fullName evidence="5">SUN domain-containing protein</fullName>
    </recommendedName>
</protein>
<dbReference type="AlphaFoldDB" id="A0A0C3Q418"/>
<reference evidence="7" key="2">
    <citation type="submission" date="2015-01" db="EMBL/GenBank/DDBJ databases">
        <title>Evolutionary Origins and Diversification of the Mycorrhizal Mutualists.</title>
        <authorList>
            <consortium name="DOE Joint Genome Institute"/>
            <consortium name="Mycorrhizal Genomics Consortium"/>
            <person name="Kohler A."/>
            <person name="Kuo A."/>
            <person name="Nagy L.G."/>
            <person name="Floudas D."/>
            <person name="Copeland A."/>
            <person name="Barry K.W."/>
            <person name="Cichocki N."/>
            <person name="Veneault-Fourrey C."/>
            <person name="LaButti K."/>
            <person name="Lindquist E.A."/>
            <person name="Lipzen A."/>
            <person name="Lundell T."/>
            <person name="Morin E."/>
            <person name="Murat C."/>
            <person name="Riley R."/>
            <person name="Ohm R."/>
            <person name="Sun H."/>
            <person name="Tunlid A."/>
            <person name="Henrissat B."/>
            <person name="Grigoriev I.V."/>
            <person name="Hibbett D.S."/>
            <person name="Martin F."/>
        </authorList>
    </citation>
    <scope>NUCLEOTIDE SEQUENCE [LARGE SCALE GENOMIC DNA]</scope>
    <source>
        <strain evidence="7">MUT 4182</strain>
    </source>
</reference>
<reference evidence="6 7" key="1">
    <citation type="submission" date="2014-04" db="EMBL/GenBank/DDBJ databases">
        <authorList>
            <consortium name="DOE Joint Genome Institute"/>
            <person name="Kuo A."/>
            <person name="Girlanda M."/>
            <person name="Perotto S."/>
            <person name="Kohler A."/>
            <person name="Nagy L.G."/>
            <person name="Floudas D."/>
            <person name="Copeland A."/>
            <person name="Barry K.W."/>
            <person name="Cichocki N."/>
            <person name="Veneault-Fourrey C."/>
            <person name="LaButti K."/>
            <person name="Lindquist E.A."/>
            <person name="Lipzen A."/>
            <person name="Lundell T."/>
            <person name="Morin E."/>
            <person name="Murat C."/>
            <person name="Sun H."/>
            <person name="Tunlid A."/>
            <person name="Henrissat B."/>
            <person name="Grigoriev I.V."/>
            <person name="Hibbett D.S."/>
            <person name="Martin F."/>
            <person name="Nordberg H.P."/>
            <person name="Cantor M.N."/>
            <person name="Hua S.X."/>
        </authorList>
    </citation>
    <scope>NUCLEOTIDE SEQUENCE [LARGE SCALE GENOMIC DNA]</scope>
    <source>
        <strain evidence="6 7">MUT 4182</strain>
    </source>
</reference>
<evidence type="ECO:0000256" key="4">
    <source>
        <dbReference type="ARBA" id="ARBA00023136"/>
    </source>
</evidence>
<feature type="domain" description="SUN" evidence="5">
    <location>
        <begin position="111"/>
        <end position="299"/>
    </location>
</feature>
<dbReference type="EMBL" id="KN823330">
    <property type="protein sequence ID" value="KIO17931.1"/>
    <property type="molecule type" value="Genomic_DNA"/>
</dbReference>
<evidence type="ECO:0000256" key="1">
    <source>
        <dbReference type="ARBA" id="ARBA00004370"/>
    </source>
</evidence>
<accession>A0A0C3Q418</accession>
<gene>
    <name evidence="6" type="ORF">M407DRAFT_32397</name>
</gene>
<dbReference type="Proteomes" id="UP000054248">
    <property type="component" value="Unassembled WGS sequence"/>
</dbReference>
<dbReference type="InterPro" id="IPR045119">
    <property type="entry name" value="SUN1-5"/>
</dbReference>
<proteinExistence type="predicted"/>
<sequence>EETDRQATRKSVKSLEDLISSVRNEVSALHVAVAQQSKTDRTIDPRADEKIGVLEKEMRDVYERLKTITATDKKGQGRTISVDGKDIAKVVQDIISKDGVAMADYALYYSGGVIEPRTTSKTLSIRPGSWVGKDVRGRPPVTALVPDNSVGNCWPFAGSKAQLGIRLSRVVHLTHITIDHPARELLIDPESAPRKFHVWVAIEGQDNIQRAEIFTNQQDEIRRDTSSSALTKPFGPWNLLHVGTFEYNINDSATAQTFELPAEYRSLGLDTGAIVVDFGTNWGADHTCVYRVRAHGARIGPQ</sequence>
<dbReference type="Pfam" id="PF07738">
    <property type="entry name" value="Sad1_UNC"/>
    <property type="match status" value="2"/>
</dbReference>
<keyword evidence="3" id="KW-1133">Transmembrane helix</keyword>
<dbReference type="STRING" id="1051891.A0A0C3Q418"/>